<dbReference type="Proteomes" id="UP001141806">
    <property type="component" value="Unassembled WGS sequence"/>
</dbReference>
<protein>
    <submittedName>
        <fullName evidence="3">Uncharacterized protein</fullName>
    </submittedName>
</protein>
<reference evidence="3" key="1">
    <citation type="journal article" date="2023" name="Plant J.">
        <title>The genome of the king protea, Protea cynaroides.</title>
        <authorList>
            <person name="Chang J."/>
            <person name="Duong T.A."/>
            <person name="Schoeman C."/>
            <person name="Ma X."/>
            <person name="Roodt D."/>
            <person name="Barker N."/>
            <person name="Li Z."/>
            <person name="Van de Peer Y."/>
            <person name="Mizrachi E."/>
        </authorList>
    </citation>
    <scope>NUCLEOTIDE SEQUENCE</scope>
    <source>
        <tissue evidence="3">Young leaves</tissue>
    </source>
</reference>
<dbReference type="Pfam" id="PF01535">
    <property type="entry name" value="PPR"/>
    <property type="match status" value="3"/>
</dbReference>
<name>A0A9Q0GUF1_9MAGN</name>
<dbReference type="InterPro" id="IPR046960">
    <property type="entry name" value="PPR_At4g14850-like_plant"/>
</dbReference>
<dbReference type="GO" id="GO:0003723">
    <property type="term" value="F:RNA binding"/>
    <property type="evidence" value="ECO:0007669"/>
    <property type="project" value="InterPro"/>
</dbReference>
<evidence type="ECO:0000256" key="1">
    <source>
        <dbReference type="ARBA" id="ARBA00022737"/>
    </source>
</evidence>
<dbReference type="GO" id="GO:0009451">
    <property type="term" value="P:RNA modification"/>
    <property type="evidence" value="ECO:0007669"/>
    <property type="project" value="InterPro"/>
</dbReference>
<dbReference type="PANTHER" id="PTHR47926:SF340">
    <property type="entry name" value="PENTATRICOPEPTIDE REPEAT-CONTAINING PROTEIN"/>
    <property type="match status" value="1"/>
</dbReference>
<dbReference type="InterPro" id="IPR002885">
    <property type="entry name" value="PPR_rpt"/>
</dbReference>
<evidence type="ECO:0000256" key="2">
    <source>
        <dbReference type="PROSITE-ProRule" id="PRU00708"/>
    </source>
</evidence>
<dbReference type="EMBL" id="JAMYWD010000011">
    <property type="protein sequence ID" value="KAJ4954367.1"/>
    <property type="molecule type" value="Genomic_DNA"/>
</dbReference>
<dbReference type="Gene3D" id="1.25.40.10">
    <property type="entry name" value="Tetratricopeptide repeat domain"/>
    <property type="match status" value="4"/>
</dbReference>
<comment type="caution">
    <text evidence="3">The sequence shown here is derived from an EMBL/GenBank/DDBJ whole genome shotgun (WGS) entry which is preliminary data.</text>
</comment>
<feature type="repeat" description="PPR" evidence="2">
    <location>
        <begin position="91"/>
        <end position="127"/>
    </location>
</feature>
<keyword evidence="4" id="KW-1185">Reference proteome</keyword>
<dbReference type="NCBIfam" id="TIGR00756">
    <property type="entry name" value="PPR"/>
    <property type="match status" value="4"/>
</dbReference>
<dbReference type="AlphaFoldDB" id="A0A9Q0GUF1"/>
<dbReference type="OrthoDB" id="185373at2759"/>
<feature type="repeat" description="PPR" evidence="2">
    <location>
        <begin position="295"/>
        <end position="325"/>
    </location>
</feature>
<organism evidence="3 4">
    <name type="scientific">Protea cynaroides</name>
    <dbReference type="NCBI Taxonomy" id="273540"/>
    <lineage>
        <taxon>Eukaryota</taxon>
        <taxon>Viridiplantae</taxon>
        <taxon>Streptophyta</taxon>
        <taxon>Embryophyta</taxon>
        <taxon>Tracheophyta</taxon>
        <taxon>Spermatophyta</taxon>
        <taxon>Magnoliopsida</taxon>
        <taxon>Proteales</taxon>
        <taxon>Proteaceae</taxon>
        <taxon>Protea</taxon>
    </lineage>
</organism>
<keyword evidence="1" id="KW-0677">Repeat</keyword>
<proteinExistence type="predicted"/>
<sequence length="641" mass="71226">MIGTNSCMEGLHCVLRDLSIPTLQTMRTSTTAFLSLLDTITDARKLRQIHAHMIISGIIKDPFAASQLMSSPALIEFDYACLIFTQIHSPNLFTWNTMIRKLANKGADSVNPALLVYKEMLGTGARPNGHTFLYLIRSLAVRLDLQQGQQIHSNIVKTGCGTNQFVSSSLVGFYAACGFVDKGHQVFDEVPQPGLVLWTAVMRAYVCGKNPQEVLRLFGKMRGLDLMPDAVALATIVSACSQLGDLDMARAIHGFISKSGIHTDAFVCTGLLVMYGESRSLEFAHRLFCEMPRKNVVVWNTMVHQCIKHDNINLAYQLFKIMPDKDVVSWNTMVGGLSRLGRCKEALTLFHQMESSGVKPNTLTLLITLSACASLGALDTGTWIHAHLEKNHLNSNSTLDPGLIDMYSKCGSIDKALQVFEKIPRRDLFSWTSIICGLAMHGHSKQALHHFHQMQEAKVQPDDVTMVGVLNACAHAGLVEEGWKLFHSMEQLHNLTHKIEHYGCMIDLLGRMGCLQEAYNLIVKMPMEPNAVIWGALLSACKIHNNLEFGEIAAKRLLELDPSDPWARVMLSNMYAEASRWDAVMRLRKDMKECGLRKAPGCSLIEVNGTVHEFLVGDSSHPMQAEIHSLLENMEIMLKLG</sequence>
<feature type="repeat" description="PPR" evidence="2">
    <location>
        <begin position="326"/>
        <end position="360"/>
    </location>
</feature>
<feature type="repeat" description="PPR" evidence="2">
    <location>
        <begin position="194"/>
        <end position="228"/>
    </location>
</feature>
<gene>
    <name evidence="3" type="ORF">NE237_011150</name>
</gene>
<dbReference type="InterPro" id="IPR046848">
    <property type="entry name" value="E_motif"/>
</dbReference>
<evidence type="ECO:0000313" key="4">
    <source>
        <dbReference type="Proteomes" id="UP001141806"/>
    </source>
</evidence>
<dbReference type="PROSITE" id="PS51375">
    <property type="entry name" value="PPR"/>
    <property type="match status" value="5"/>
</dbReference>
<evidence type="ECO:0000313" key="3">
    <source>
        <dbReference type="EMBL" id="KAJ4954367.1"/>
    </source>
</evidence>
<dbReference type="Pfam" id="PF13041">
    <property type="entry name" value="PPR_2"/>
    <property type="match status" value="2"/>
</dbReference>
<dbReference type="FunFam" id="1.25.40.10:FF:000184">
    <property type="entry name" value="Pentatricopeptide repeat-containing protein, chloroplastic"/>
    <property type="match status" value="1"/>
</dbReference>
<dbReference type="FunFam" id="1.25.40.10:FF:000348">
    <property type="entry name" value="Pentatricopeptide repeat-containing protein chloroplastic"/>
    <property type="match status" value="1"/>
</dbReference>
<dbReference type="Pfam" id="PF20431">
    <property type="entry name" value="E_motif"/>
    <property type="match status" value="1"/>
</dbReference>
<accession>A0A9Q0GUF1</accession>
<dbReference type="InterPro" id="IPR011990">
    <property type="entry name" value="TPR-like_helical_dom_sf"/>
</dbReference>
<dbReference type="PANTHER" id="PTHR47926">
    <property type="entry name" value="PENTATRICOPEPTIDE REPEAT-CONTAINING PROTEIN"/>
    <property type="match status" value="1"/>
</dbReference>
<feature type="repeat" description="PPR" evidence="2">
    <location>
        <begin position="427"/>
        <end position="461"/>
    </location>
</feature>